<organism evidence="1 2">
    <name type="scientific">Nocardia aurea</name>
    <dbReference type="NCBI Taxonomy" id="2144174"/>
    <lineage>
        <taxon>Bacteria</taxon>
        <taxon>Bacillati</taxon>
        <taxon>Actinomycetota</taxon>
        <taxon>Actinomycetes</taxon>
        <taxon>Mycobacteriales</taxon>
        <taxon>Nocardiaceae</taxon>
        <taxon>Nocardia</taxon>
    </lineage>
</organism>
<dbReference type="RefSeq" id="WP_355084623.1">
    <property type="nucleotide sequence ID" value="NZ_JBEXKW010000010.1"/>
</dbReference>
<keyword evidence="2" id="KW-1185">Reference proteome</keyword>
<reference evidence="1 2" key="1">
    <citation type="submission" date="2024-06" db="EMBL/GenBank/DDBJ databases">
        <title>The Natural Products Discovery Center: Release of the First 8490 Sequenced Strains for Exploring Actinobacteria Biosynthetic Diversity.</title>
        <authorList>
            <person name="Kalkreuter E."/>
            <person name="Kautsar S.A."/>
            <person name="Yang D."/>
            <person name="Bader C.D."/>
            <person name="Teijaro C.N."/>
            <person name="Fluegel L."/>
            <person name="Davis C.M."/>
            <person name="Simpson J.R."/>
            <person name="Lauterbach L."/>
            <person name="Steele A.D."/>
            <person name="Gui C."/>
            <person name="Meng S."/>
            <person name="Li G."/>
            <person name="Viehrig K."/>
            <person name="Ye F."/>
            <person name="Su P."/>
            <person name="Kiefer A.F."/>
            <person name="Nichols A."/>
            <person name="Cepeda A.J."/>
            <person name="Yan W."/>
            <person name="Fan B."/>
            <person name="Jiang Y."/>
            <person name="Adhikari A."/>
            <person name="Zheng C.-J."/>
            <person name="Schuster L."/>
            <person name="Cowan T.M."/>
            <person name="Smanski M.J."/>
            <person name="Chevrette M.G."/>
            <person name="De Carvalho L.P.S."/>
            <person name="Shen B."/>
        </authorList>
    </citation>
    <scope>NUCLEOTIDE SEQUENCE [LARGE SCALE GENOMIC DNA]</scope>
    <source>
        <strain evidence="1 2">NPDC050403</strain>
    </source>
</reference>
<dbReference type="Proteomes" id="UP001551695">
    <property type="component" value="Unassembled WGS sequence"/>
</dbReference>
<gene>
    <name evidence="1" type="ORF">AB0I48_15135</name>
</gene>
<evidence type="ECO:0000313" key="2">
    <source>
        <dbReference type="Proteomes" id="UP001551695"/>
    </source>
</evidence>
<evidence type="ECO:0000313" key="1">
    <source>
        <dbReference type="EMBL" id="MEV0708891.1"/>
    </source>
</evidence>
<dbReference type="EMBL" id="JBFAKC010000006">
    <property type="protein sequence ID" value="MEV0708891.1"/>
    <property type="molecule type" value="Genomic_DNA"/>
</dbReference>
<protein>
    <submittedName>
        <fullName evidence="1">Uncharacterized protein</fullName>
    </submittedName>
</protein>
<proteinExistence type="predicted"/>
<accession>A0ABV3FTX7</accession>
<name>A0ABV3FTX7_9NOCA</name>
<comment type="caution">
    <text evidence="1">The sequence shown here is derived from an EMBL/GenBank/DDBJ whole genome shotgun (WGS) entry which is preliminary data.</text>
</comment>
<sequence>MERHIAVESGIEGLPTMHYRAEESAAAAFVAEMRRLLPARAVRVDNRVTREMRPLPCQRLYQA</sequence>